<feature type="region of interest" description="Disordered" evidence="1">
    <location>
        <begin position="57"/>
        <end position="82"/>
    </location>
</feature>
<dbReference type="RefSeq" id="XP_025585135.1">
    <property type="nucleotide sequence ID" value="XM_025734316.1"/>
</dbReference>
<sequence>MKGVYVRTAPFRSLIQDDGEKDWDATSCSTCYLSVLYTSLFNGAAWVQTKQSFENVNKQTSTRSPLPTRPSLDVTTNTNSLERGPSLGFPECVCVNAKLCPPGLPPLSIPYKSPIFSFSDLSFTLISANRTGEKPNSEGYLETQSLRVSRLSDNMAFLTGVLKYPYTARLRPNTTLQVFTGRMDTPEQMPISVSCSIKAEYLLEEICLQRAFGMFEDGRFYPGGKSIIPSLKNLQRLADDTWLSFGVSKDGRNFDIQKYPGWFW</sequence>
<organism evidence="2 3">
    <name type="scientific">Fusarium venenatum</name>
    <dbReference type="NCBI Taxonomy" id="56646"/>
    <lineage>
        <taxon>Eukaryota</taxon>
        <taxon>Fungi</taxon>
        <taxon>Dikarya</taxon>
        <taxon>Ascomycota</taxon>
        <taxon>Pezizomycotina</taxon>
        <taxon>Sordariomycetes</taxon>
        <taxon>Hypocreomycetidae</taxon>
        <taxon>Hypocreales</taxon>
        <taxon>Nectriaceae</taxon>
        <taxon>Fusarium</taxon>
    </lineage>
</organism>
<dbReference type="GeneID" id="37257490"/>
<accession>A0A2L2TPM4</accession>
<evidence type="ECO:0000313" key="3">
    <source>
        <dbReference type="Proteomes" id="UP000245910"/>
    </source>
</evidence>
<dbReference type="KEGG" id="fvn:FVRRES_05851"/>
<proteinExistence type="predicted"/>
<evidence type="ECO:0000313" key="2">
    <source>
        <dbReference type="EMBL" id="CEI61415.1"/>
    </source>
</evidence>
<dbReference type="EMBL" id="LN649230">
    <property type="protein sequence ID" value="CEI61415.1"/>
    <property type="molecule type" value="Genomic_DNA"/>
</dbReference>
<reference evidence="3" key="1">
    <citation type="submission" date="2014-10" db="EMBL/GenBank/DDBJ databases">
        <authorList>
            <person name="King R."/>
        </authorList>
    </citation>
    <scope>NUCLEOTIDE SEQUENCE [LARGE SCALE GENOMIC DNA]</scope>
    <source>
        <strain evidence="3">A3/5</strain>
    </source>
</reference>
<dbReference type="AlphaFoldDB" id="A0A2L2TPM4"/>
<name>A0A2L2TPM4_9HYPO</name>
<evidence type="ECO:0000256" key="1">
    <source>
        <dbReference type="SAM" id="MobiDB-lite"/>
    </source>
</evidence>
<dbReference type="Proteomes" id="UP000245910">
    <property type="component" value="Chromosome II"/>
</dbReference>
<protein>
    <submittedName>
        <fullName evidence="2">Uncharacterized protein</fullName>
    </submittedName>
</protein>
<keyword evidence="3" id="KW-1185">Reference proteome</keyword>